<dbReference type="Gene3D" id="6.10.280.40">
    <property type="match status" value="1"/>
</dbReference>
<dbReference type="InterPro" id="IPR025753">
    <property type="entry name" value="AAA_N_dom"/>
</dbReference>
<dbReference type="InterPro" id="IPR050747">
    <property type="entry name" value="Mitochondrial_chaperone_BCS1"/>
</dbReference>
<dbReference type="InterPro" id="IPR027417">
    <property type="entry name" value="P-loop_NTPase"/>
</dbReference>
<reference evidence="8" key="1">
    <citation type="submission" date="2016-11" db="EMBL/GenBank/DDBJ databases">
        <title>The genome of Nicotiana attenuata.</title>
        <authorList>
            <person name="Xu S."/>
            <person name="Brockmoeller T."/>
            <person name="Gaquerel E."/>
            <person name="Navarro A."/>
            <person name="Kuhl H."/>
            <person name="Gase K."/>
            <person name="Ling Z."/>
            <person name="Zhou W."/>
            <person name="Kreitzer C."/>
            <person name="Stanke M."/>
            <person name="Tang H."/>
            <person name="Lyons E."/>
            <person name="Pandey P."/>
            <person name="Pandey S.P."/>
            <person name="Timmermann B."/>
            <person name="Baldwin I.T."/>
        </authorList>
    </citation>
    <scope>NUCLEOTIDE SEQUENCE [LARGE SCALE GENOMIC DNA]</scope>
    <source>
        <strain evidence="8">UT</strain>
    </source>
</reference>
<dbReference type="SMR" id="A0A314KYX4"/>
<comment type="catalytic activity">
    <reaction evidence="5">
        <text>ATP + H2O = ADP + phosphate + H(+)</text>
        <dbReference type="Rhea" id="RHEA:13065"/>
        <dbReference type="ChEBI" id="CHEBI:15377"/>
        <dbReference type="ChEBI" id="CHEBI:15378"/>
        <dbReference type="ChEBI" id="CHEBI:30616"/>
        <dbReference type="ChEBI" id="CHEBI:43474"/>
        <dbReference type="ChEBI" id="CHEBI:456216"/>
    </reaction>
</comment>
<keyword evidence="4" id="KW-0460">Magnesium</keyword>
<dbReference type="GeneID" id="109244462"/>
<dbReference type="EMBL" id="MJEQ01000684">
    <property type="protein sequence ID" value="OIT34606.1"/>
    <property type="molecule type" value="Genomic_DNA"/>
</dbReference>
<dbReference type="PROSITE" id="PS00674">
    <property type="entry name" value="AAA"/>
    <property type="match status" value="1"/>
</dbReference>
<dbReference type="Proteomes" id="UP000187609">
    <property type="component" value="Unassembled WGS sequence"/>
</dbReference>
<dbReference type="Gramene" id="OIT34606">
    <property type="protein sequence ID" value="OIT34606"/>
    <property type="gene ID" value="A4A49_15221"/>
</dbReference>
<organism evidence="8 9">
    <name type="scientific">Nicotiana attenuata</name>
    <name type="common">Coyote tobacco</name>
    <dbReference type="NCBI Taxonomy" id="49451"/>
    <lineage>
        <taxon>Eukaryota</taxon>
        <taxon>Viridiplantae</taxon>
        <taxon>Streptophyta</taxon>
        <taxon>Embryophyta</taxon>
        <taxon>Tracheophyta</taxon>
        <taxon>Spermatophyta</taxon>
        <taxon>Magnoliopsida</taxon>
        <taxon>eudicotyledons</taxon>
        <taxon>Gunneridae</taxon>
        <taxon>Pentapetalae</taxon>
        <taxon>asterids</taxon>
        <taxon>lamiids</taxon>
        <taxon>Solanales</taxon>
        <taxon>Solanaceae</taxon>
        <taxon>Nicotianoideae</taxon>
        <taxon>Nicotianeae</taxon>
        <taxon>Nicotiana</taxon>
    </lineage>
</organism>
<gene>
    <name evidence="8" type="primary">HSR4_7</name>
    <name evidence="8" type="ORF">A4A49_15221</name>
</gene>
<accession>A0A314KYX4</accession>
<keyword evidence="6" id="KW-0547">Nucleotide-binding</keyword>
<evidence type="ECO:0000256" key="1">
    <source>
        <dbReference type="ARBA" id="ARBA00001946"/>
    </source>
</evidence>
<dbReference type="SUPFAM" id="SSF52540">
    <property type="entry name" value="P-loop containing nucleoside triphosphate hydrolases"/>
    <property type="match status" value="1"/>
</dbReference>
<keyword evidence="6" id="KW-0067">ATP-binding</keyword>
<comment type="similarity">
    <text evidence="2">Belongs to the AAA ATPase family. BCS1 subfamily.</text>
</comment>
<dbReference type="GO" id="GO:0005524">
    <property type="term" value="F:ATP binding"/>
    <property type="evidence" value="ECO:0007669"/>
    <property type="project" value="UniProtKB-KW"/>
</dbReference>
<evidence type="ECO:0000256" key="6">
    <source>
        <dbReference type="RuleBase" id="RU003651"/>
    </source>
</evidence>
<evidence type="ECO:0000256" key="3">
    <source>
        <dbReference type="ARBA" id="ARBA00022801"/>
    </source>
</evidence>
<protein>
    <submittedName>
        <fullName evidence="8">Protein hyper-sensitivity-related 4</fullName>
    </submittedName>
</protein>
<dbReference type="KEGG" id="nau:109244462"/>
<keyword evidence="9" id="KW-1185">Reference proteome</keyword>
<dbReference type="SMART" id="SM00382">
    <property type="entry name" value="AAA"/>
    <property type="match status" value="1"/>
</dbReference>
<dbReference type="InterPro" id="IPR003593">
    <property type="entry name" value="AAA+_ATPase"/>
</dbReference>
<dbReference type="STRING" id="49451.A0A314KYX4"/>
<evidence type="ECO:0000256" key="4">
    <source>
        <dbReference type="ARBA" id="ARBA00022842"/>
    </source>
</evidence>
<dbReference type="GO" id="GO:0016887">
    <property type="term" value="F:ATP hydrolysis activity"/>
    <property type="evidence" value="ECO:0007669"/>
    <property type="project" value="InterPro"/>
</dbReference>
<dbReference type="GO" id="GO:0006950">
    <property type="term" value="P:response to stress"/>
    <property type="evidence" value="ECO:0007669"/>
    <property type="project" value="UniProtKB-ARBA"/>
</dbReference>
<evidence type="ECO:0000256" key="2">
    <source>
        <dbReference type="ARBA" id="ARBA00007448"/>
    </source>
</evidence>
<comment type="caution">
    <text evidence="8">The sequence shown here is derived from an EMBL/GenBank/DDBJ whole genome shotgun (WGS) entry which is preliminary data.</text>
</comment>
<dbReference type="InterPro" id="IPR058017">
    <property type="entry name" value="At3g28540-like_C"/>
</dbReference>
<evidence type="ECO:0000256" key="5">
    <source>
        <dbReference type="ARBA" id="ARBA00049360"/>
    </source>
</evidence>
<dbReference type="InterPro" id="IPR003960">
    <property type="entry name" value="ATPase_AAA_CS"/>
</dbReference>
<dbReference type="Pfam" id="PF00004">
    <property type="entry name" value="AAA"/>
    <property type="match status" value="1"/>
</dbReference>
<comment type="cofactor">
    <cofactor evidence="1">
        <name>Mg(2+)</name>
        <dbReference type="ChEBI" id="CHEBI:18420"/>
    </cofactor>
</comment>
<keyword evidence="3" id="KW-0378">Hydrolase</keyword>
<proteinExistence type="inferred from homology"/>
<dbReference type="AlphaFoldDB" id="A0A314KYX4"/>
<dbReference type="CDD" id="cd19510">
    <property type="entry name" value="RecA-like_BCS1"/>
    <property type="match status" value="1"/>
</dbReference>
<evidence type="ECO:0000313" key="9">
    <source>
        <dbReference type="Proteomes" id="UP000187609"/>
    </source>
</evidence>
<name>A0A314KYX4_NICAT</name>
<dbReference type="InterPro" id="IPR003959">
    <property type="entry name" value="ATPase_AAA_core"/>
</dbReference>
<dbReference type="Pfam" id="PF25568">
    <property type="entry name" value="AAA_lid_At3g28540"/>
    <property type="match status" value="1"/>
</dbReference>
<dbReference type="OrthoDB" id="10251412at2759"/>
<sequence length="497" mass="57687">MNLSEMSPASLFTACVSMSASIMLFQTMLNRVLPHEVKNYIFARISSYFTPFSSTITLIIEERDGMASNEVYNAAEIYLYNKIIDPDIQYFKVSKCSKEPNIRVKFAKCGKIVDFFRGIELIWRFVSEDSKNIPDIDSDNNNILVSREKHYFELSFHKKYKNEILNFYIPFLLKEAKIIRDEKKVVKLYTLACSSSYSSIFPWDFINLEHPSTFDTLAMDLELKKAIIEDLDRFLKRKDFYKKVGKAWKRGYLLYGPPGTGKSSLIAAMANYLKFDIYDLELSSVKRDSDLRRLLLRTTNRSILVVEDIDCSIELIDRRTANHGIHPHFFPRDQKITLAGLLNFIDGLWSSCGDERIIIFTTNNKDKLDPALLRPGRMDMHIHMSYLTIQGFKVLAENYLQVQYDYSNQRFKEVQDLIEEVQVTPAEVAEELMKSDDVEVSLGRLARFLKRKMIKNDEKGIEIQKRKKMKSCDHSTMNSNGKLTEGELWSNDKVVHA</sequence>
<dbReference type="Gene3D" id="3.40.50.300">
    <property type="entry name" value="P-loop containing nucleotide triphosphate hydrolases"/>
    <property type="match status" value="1"/>
</dbReference>
<dbReference type="Pfam" id="PF14363">
    <property type="entry name" value="AAA_assoc"/>
    <property type="match status" value="1"/>
</dbReference>
<evidence type="ECO:0000313" key="8">
    <source>
        <dbReference type="EMBL" id="OIT34606.1"/>
    </source>
</evidence>
<dbReference type="PANTHER" id="PTHR23070">
    <property type="entry name" value="BCS1 AAA-TYPE ATPASE"/>
    <property type="match status" value="1"/>
</dbReference>
<feature type="domain" description="AAA+ ATPase" evidence="7">
    <location>
        <begin position="248"/>
        <end position="388"/>
    </location>
</feature>
<evidence type="ECO:0000259" key="7">
    <source>
        <dbReference type="SMART" id="SM00382"/>
    </source>
</evidence>